<sequence length="113" mass="12872">MRDVGLCWKGMIHDTLVLPVRSSHFMHGPMPRSGGMGAFTCSDCGRAYQQYASLWRHRNYECGKLPQFRCPYCSHRSKRKSNLNKHIKIIHNVDMGHVEPGNPDPGAKYDDPS</sequence>
<reference evidence="4" key="2">
    <citation type="journal article" date="2023" name="BMC Genomics">
        <title>Pest status, molecular evolution, and epigenetic factors derived from the genome assembly of Frankliniella fusca, a thysanopteran phytovirus vector.</title>
        <authorList>
            <person name="Catto M.A."/>
            <person name="Labadie P.E."/>
            <person name="Jacobson A.L."/>
            <person name="Kennedy G.G."/>
            <person name="Srinivasan R."/>
            <person name="Hunt B.G."/>
        </authorList>
    </citation>
    <scope>NUCLEOTIDE SEQUENCE</scope>
    <source>
        <strain evidence="4">PL_HMW_Pooled</strain>
    </source>
</reference>
<evidence type="ECO:0000256" key="2">
    <source>
        <dbReference type="SAM" id="MobiDB-lite"/>
    </source>
</evidence>
<dbReference type="InterPro" id="IPR013087">
    <property type="entry name" value="Znf_C2H2_type"/>
</dbReference>
<gene>
    <name evidence="4" type="ORF">KUF71_005827</name>
</gene>
<dbReference type="Proteomes" id="UP001219518">
    <property type="component" value="Unassembled WGS sequence"/>
</dbReference>
<dbReference type="Gene3D" id="3.30.160.60">
    <property type="entry name" value="Classic Zinc Finger"/>
    <property type="match status" value="1"/>
</dbReference>
<dbReference type="GO" id="GO:0008270">
    <property type="term" value="F:zinc ion binding"/>
    <property type="evidence" value="ECO:0007669"/>
    <property type="project" value="UniProtKB-KW"/>
</dbReference>
<dbReference type="InterPro" id="IPR036236">
    <property type="entry name" value="Znf_C2H2_sf"/>
</dbReference>
<dbReference type="Pfam" id="PF00096">
    <property type="entry name" value="zf-C2H2"/>
    <property type="match status" value="1"/>
</dbReference>
<dbReference type="SUPFAM" id="SSF57667">
    <property type="entry name" value="beta-beta-alpha zinc fingers"/>
    <property type="match status" value="1"/>
</dbReference>
<dbReference type="EMBL" id="JAHWGI010000440">
    <property type="protein sequence ID" value="KAK3915520.1"/>
    <property type="molecule type" value="Genomic_DNA"/>
</dbReference>
<dbReference type="PROSITE" id="PS50157">
    <property type="entry name" value="ZINC_FINGER_C2H2_2"/>
    <property type="match status" value="2"/>
</dbReference>
<protein>
    <submittedName>
        <fullName evidence="4">Longitudinals lacking protein, isoforms A/B/D/L</fullName>
    </submittedName>
</protein>
<feature type="domain" description="C2H2-type" evidence="3">
    <location>
        <begin position="68"/>
        <end position="96"/>
    </location>
</feature>
<proteinExistence type="predicted"/>
<keyword evidence="1" id="KW-0862">Zinc</keyword>
<feature type="region of interest" description="Disordered" evidence="2">
    <location>
        <begin position="94"/>
        <end position="113"/>
    </location>
</feature>
<dbReference type="AlphaFoldDB" id="A0AAE1H616"/>
<keyword evidence="5" id="KW-1185">Reference proteome</keyword>
<keyword evidence="1" id="KW-0863">Zinc-finger</keyword>
<name>A0AAE1H616_9NEOP</name>
<feature type="domain" description="C2H2-type" evidence="3">
    <location>
        <begin position="39"/>
        <end position="66"/>
    </location>
</feature>
<evidence type="ECO:0000256" key="1">
    <source>
        <dbReference type="PROSITE-ProRule" id="PRU00042"/>
    </source>
</evidence>
<evidence type="ECO:0000313" key="4">
    <source>
        <dbReference type="EMBL" id="KAK3915520.1"/>
    </source>
</evidence>
<evidence type="ECO:0000313" key="5">
    <source>
        <dbReference type="Proteomes" id="UP001219518"/>
    </source>
</evidence>
<evidence type="ECO:0000259" key="3">
    <source>
        <dbReference type="PROSITE" id="PS50157"/>
    </source>
</evidence>
<reference evidence="4" key="1">
    <citation type="submission" date="2021-07" db="EMBL/GenBank/DDBJ databases">
        <authorList>
            <person name="Catto M.A."/>
            <person name="Jacobson A."/>
            <person name="Kennedy G."/>
            <person name="Labadie P."/>
            <person name="Hunt B.G."/>
            <person name="Srinivasan R."/>
        </authorList>
    </citation>
    <scope>NUCLEOTIDE SEQUENCE</scope>
    <source>
        <strain evidence="4">PL_HMW_Pooled</strain>
        <tissue evidence="4">Head</tissue>
    </source>
</reference>
<dbReference type="Pfam" id="PF13909">
    <property type="entry name" value="zf-H2C2_5"/>
    <property type="match status" value="1"/>
</dbReference>
<accession>A0AAE1H616</accession>
<comment type="caution">
    <text evidence="4">The sequence shown here is derived from an EMBL/GenBank/DDBJ whole genome shotgun (WGS) entry which is preliminary data.</text>
</comment>
<keyword evidence="1" id="KW-0479">Metal-binding</keyword>
<dbReference type="SMART" id="SM00355">
    <property type="entry name" value="ZnF_C2H2"/>
    <property type="match status" value="2"/>
</dbReference>
<organism evidence="4 5">
    <name type="scientific">Frankliniella fusca</name>
    <dbReference type="NCBI Taxonomy" id="407009"/>
    <lineage>
        <taxon>Eukaryota</taxon>
        <taxon>Metazoa</taxon>
        <taxon>Ecdysozoa</taxon>
        <taxon>Arthropoda</taxon>
        <taxon>Hexapoda</taxon>
        <taxon>Insecta</taxon>
        <taxon>Pterygota</taxon>
        <taxon>Neoptera</taxon>
        <taxon>Paraneoptera</taxon>
        <taxon>Thysanoptera</taxon>
        <taxon>Terebrantia</taxon>
        <taxon>Thripoidea</taxon>
        <taxon>Thripidae</taxon>
        <taxon>Frankliniella</taxon>
    </lineage>
</organism>